<protein>
    <recommendedName>
        <fullName evidence="1">DUF7788 domain-containing protein</fullName>
    </recommendedName>
</protein>
<dbReference type="PANTHER" id="PTHR31373">
    <property type="entry name" value="OS06G0652100 PROTEIN"/>
    <property type="match status" value="1"/>
</dbReference>
<evidence type="ECO:0000313" key="3">
    <source>
        <dbReference type="Proteomes" id="UP001415857"/>
    </source>
</evidence>
<name>A0AAP0X5V6_LIQFO</name>
<evidence type="ECO:0000259" key="1">
    <source>
        <dbReference type="Pfam" id="PF25043"/>
    </source>
</evidence>
<organism evidence="2 3">
    <name type="scientific">Liquidambar formosana</name>
    <name type="common">Formosan gum</name>
    <dbReference type="NCBI Taxonomy" id="63359"/>
    <lineage>
        <taxon>Eukaryota</taxon>
        <taxon>Viridiplantae</taxon>
        <taxon>Streptophyta</taxon>
        <taxon>Embryophyta</taxon>
        <taxon>Tracheophyta</taxon>
        <taxon>Spermatophyta</taxon>
        <taxon>Magnoliopsida</taxon>
        <taxon>eudicotyledons</taxon>
        <taxon>Gunneridae</taxon>
        <taxon>Pentapetalae</taxon>
        <taxon>Saxifragales</taxon>
        <taxon>Altingiaceae</taxon>
        <taxon>Liquidambar</taxon>
    </lineage>
</organism>
<reference evidence="2 3" key="1">
    <citation type="journal article" date="2024" name="Plant J.">
        <title>Genome sequences and population genomics reveal climatic adaptation and genomic divergence between two closely related sweetgum species.</title>
        <authorList>
            <person name="Xu W.Q."/>
            <person name="Ren C.Q."/>
            <person name="Zhang X.Y."/>
            <person name="Comes H.P."/>
            <person name="Liu X.H."/>
            <person name="Li Y.G."/>
            <person name="Kettle C.J."/>
            <person name="Jalonen R."/>
            <person name="Gaisberger H."/>
            <person name="Ma Y.Z."/>
            <person name="Qiu Y.X."/>
        </authorList>
    </citation>
    <scope>NUCLEOTIDE SEQUENCE [LARGE SCALE GENOMIC DNA]</scope>
    <source>
        <strain evidence="2">Hangzhou</strain>
    </source>
</reference>
<dbReference type="InterPro" id="IPR011205">
    <property type="entry name" value="UCP015417_vWA"/>
</dbReference>
<dbReference type="AlphaFoldDB" id="A0AAP0X5V6"/>
<comment type="caution">
    <text evidence="2">The sequence shown here is derived from an EMBL/GenBank/DDBJ whole genome shotgun (WGS) entry which is preliminary data.</text>
</comment>
<dbReference type="Pfam" id="PF25043">
    <property type="entry name" value="DUF7788"/>
    <property type="match status" value="1"/>
</dbReference>
<feature type="domain" description="DUF7788" evidence="1">
    <location>
        <begin position="1"/>
        <end position="95"/>
    </location>
</feature>
<gene>
    <name evidence="2" type="ORF">L1049_014579</name>
</gene>
<keyword evidence="3" id="KW-1185">Reference proteome</keyword>
<dbReference type="Proteomes" id="UP001415857">
    <property type="component" value="Unassembled WGS sequence"/>
</dbReference>
<evidence type="ECO:0000313" key="2">
    <source>
        <dbReference type="EMBL" id="KAK9286195.1"/>
    </source>
</evidence>
<accession>A0AAP0X5V6</accession>
<dbReference type="EMBL" id="JBBPBK010000004">
    <property type="protein sequence ID" value="KAK9286195.1"/>
    <property type="molecule type" value="Genomic_DNA"/>
</dbReference>
<dbReference type="PANTHER" id="PTHR31373:SF17">
    <property type="entry name" value="OS06G0652100 PROTEIN"/>
    <property type="match status" value="1"/>
</dbReference>
<sequence>MVKRIFVFSSMEFEVAAKNVWETDYRAAWKSYRNRGYKTVPEIVFWNLKANSIASPVVYSSPVDDKHKGLSLMTGFSKSMLCVFFKGDGVLKLEDVKKLALVPEPEDVMKSAISGEEYQNLIVFD</sequence>
<dbReference type="InterPro" id="IPR056690">
    <property type="entry name" value="DUF7788"/>
</dbReference>
<proteinExistence type="predicted"/>